<dbReference type="GO" id="GO:0016798">
    <property type="term" value="F:hydrolase activity, acting on glycosyl bonds"/>
    <property type="evidence" value="ECO:0007669"/>
    <property type="project" value="UniProtKB-KW"/>
</dbReference>
<feature type="signal peptide" evidence="3">
    <location>
        <begin position="1"/>
        <end position="27"/>
    </location>
</feature>
<feature type="domain" description="PA14" evidence="5">
    <location>
        <begin position="33"/>
        <end position="177"/>
    </location>
</feature>
<dbReference type="PROSITE" id="PS51820">
    <property type="entry name" value="PA14"/>
    <property type="match status" value="1"/>
</dbReference>
<dbReference type="InterPro" id="IPR013783">
    <property type="entry name" value="Ig-like_fold"/>
</dbReference>
<dbReference type="GO" id="GO:0000272">
    <property type="term" value="P:polysaccharide catabolic process"/>
    <property type="evidence" value="ECO:0007669"/>
    <property type="project" value="UniProtKB-KW"/>
</dbReference>
<dbReference type="PROSITE" id="PS50853">
    <property type="entry name" value="FN3"/>
    <property type="match status" value="3"/>
</dbReference>
<dbReference type="InterPro" id="IPR036116">
    <property type="entry name" value="FN3_sf"/>
</dbReference>
<reference evidence="6" key="1">
    <citation type="submission" date="2021-03" db="EMBL/GenBank/DDBJ databases">
        <title>Streptomyces poriferae sp. nov., a novel marine sponge-derived Actinobacteria species with anti-MRSA activity.</title>
        <authorList>
            <person name="Sandoval-Powers M."/>
            <person name="Kralova S."/>
            <person name="Nguyen G.-S."/>
            <person name="Fawwal D."/>
            <person name="Degnes K."/>
            <person name="Klinkenberg G."/>
            <person name="Sletta H."/>
            <person name="Wentzel A."/>
            <person name="Liles M.R."/>
        </authorList>
    </citation>
    <scope>NUCLEOTIDE SEQUENCE</scope>
    <source>
        <strain evidence="6">DSM 41794</strain>
    </source>
</reference>
<dbReference type="InterPro" id="IPR011658">
    <property type="entry name" value="PA14_dom"/>
</dbReference>
<keyword evidence="2" id="KW-0624">Polysaccharide degradation</keyword>
<keyword evidence="1" id="KW-0378">Hydrolase</keyword>
<gene>
    <name evidence="6" type="ORF">J0695_16435</name>
</gene>
<name>A0A939JES4_9ACTN</name>
<evidence type="ECO:0000256" key="2">
    <source>
        <dbReference type="ARBA" id="ARBA00023326"/>
    </source>
</evidence>
<feature type="domain" description="Fibronectin type-III" evidence="4">
    <location>
        <begin position="566"/>
        <end position="659"/>
    </location>
</feature>
<dbReference type="Pfam" id="PF07691">
    <property type="entry name" value="PA14"/>
    <property type="match status" value="1"/>
</dbReference>
<dbReference type="InterPro" id="IPR003961">
    <property type="entry name" value="FN3_dom"/>
</dbReference>
<dbReference type="EMBL" id="JAFLRJ010000149">
    <property type="protein sequence ID" value="MBO0513376.1"/>
    <property type="molecule type" value="Genomic_DNA"/>
</dbReference>
<proteinExistence type="predicted"/>
<dbReference type="SUPFAM" id="SSF56988">
    <property type="entry name" value="Anthrax protective antigen"/>
    <property type="match status" value="1"/>
</dbReference>
<dbReference type="Gene3D" id="2.60.40.10">
    <property type="entry name" value="Immunoglobulins"/>
    <property type="match status" value="5"/>
</dbReference>
<evidence type="ECO:0000259" key="5">
    <source>
        <dbReference type="PROSITE" id="PS51820"/>
    </source>
</evidence>
<dbReference type="AlphaFoldDB" id="A0A939JES4"/>
<dbReference type="Proteomes" id="UP000664167">
    <property type="component" value="Unassembled WGS sequence"/>
</dbReference>
<dbReference type="RefSeq" id="WP_206962797.1">
    <property type="nucleotide sequence ID" value="NZ_BAAAJJ010000003.1"/>
</dbReference>
<sequence>MPQRLSAALLTATALAAGLALPATAQAATTVNCAAGGWKATYYANTSFSGTPKRTVCDSSISENYGTGDPAGVTLPKDNFTVRWATTRNFGSGGPFALTTEVRDGIRVYLDGVRKMDVWKNVSTTQKKTVNLTVPKGTHTLRVDFVAWTGSANVKFAYAPRTSATVDKTAPLTPTGAKAVLDNATAQARVSWAANKEMDLAGYRVYRRLKGSTAFTRVAQTTGTSFAQVPSMPGSTYYYEVRAYDKAGRESTGTADLPITTYAVTSPTGLTAKGTDAGIALAWKPVPGAVMYDIVRLDDHGENAYFSTKSTGSYTDTKVARSVKWSYRVSSRDGAGRFSQYDAHSVEARRLVAAPRNVTAVPATGKVVLNWATDAATGGDYFAFHVYRSTTLPVDTTAEPVKCAYSREPSVCTDTSAAMNTTYHYVVKGYDDTGDESLASAPVTVTTLGEDRTPPAPVAGLRAEATEYGIVLHWNANTEADLKRYEIYRGEVIGDPGEQVCSAGQYDFLSPATTSYLDDRLPDGEEVCYFVDAIDQSGNSSFKWTGDANVAVVTELDLTPSVATPEGSPVTASAMSDEGGTAIRLDWQPVQDATGYRVYRWNPTTLTYEKLTADPFTDTTYMDTAAGSGTTHFYWVSAVYADGRESAPGAAWEILPPKA</sequence>
<dbReference type="CDD" id="cd00063">
    <property type="entry name" value="FN3"/>
    <property type="match status" value="1"/>
</dbReference>
<evidence type="ECO:0000313" key="6">
    <source>
        <dbReference type="EMBL" id="MBO0513376.1"/>
    </source>
</evidence>
<evidence type="ECO:0000259" key="4">
    <source>
        <dbReference type="PROSITE" id="PS50853"/>
    </source>
</evidence>
<protein>
    <submittedName>
        <fullName evidence="6">Cellulose 1,4-beta-cellobiosidase</fullName>
    </submittedName>
</protein>
<evidence type="ECO:0000256" key="1">
    <source>
        <dbReference type="ARBA" id="ARBA00023295"/>
    </source>
</evidence>
<keyword evidence="3" id="KW-0732">Signal</keyword>
<dbReference type="SMART" id="SM00758">
    <property type="entry name" value="PA14"/>
    <property type="match status" value="1"/>
</dbReference>
<accession>A0A939JES4</accession>
<dbReference type="SMART" id="SM00060">
    <property type="entry name" value="FN3"/>
    <property type="match status" value="5"/>
</dbReference>
<keyword evidence="7" id="KW-1185">Reference proteome</keyword>
<feature type="domain" description="Fibronectin type-III" evidence="4">
    <location>
        <begin position="354"/>
        <end position="450"/>
    </location>
</feature>
<feature type="chain" id="PRO_5037780940" evidence="3">
    <location>
        <begin position="28"/>
        <end position="659"/>
    </location>
</feature>
<dbReference type="InterPro" id="IPR037524">
    <property type="entry name" value="PA14/GLEYA"/>
</dbReference>
<comment type="caution">
    <text evidence="6">The sequence shown here is derived from an EMBL/GenBank/DDBJ whole genome shotgun (WGS) entry which is preliminary data.</text>
</comment>
<dbReference type="SUPFAM" id="SSF49265">
    <property type="entry name" value="Fibronectin type III"/>
    <property type="match status" value="3"/>
</dbReference>
<evidence type="ECO:0000313" key="7">
    <source>
        <dbReference type="Proteomes" id="UP000664167"/>
    </source>
</evidence>
<organism evidence="6 7">
    <name type="scientific">Streptomyces beijiangensis</name>
    <dbReference type="NCBI Taxonomy" id="163361"/>
    <lineage>
        <taxon>Bacteria</taxon>
        <taxon>Bacillati</taxon>
        <taxon>Actinomycetota</taxon>
        <taxon>Actinomycetes</taxon>
        <taxon>Kitasatosporales</taxon>
        <taxon>Streptomycetaceae</taxon>
        <taxon>Streptomyces</taxon>
    </lineage>
</organism>
<evidence type="ECO:0000256" key="3">
    <source>
        <dbReference type="SAM" id="SignalP"/>
    </source>
</evidence>
<keyword evidence="2" id="KW-0119">Carbohydrate metabolism</keyword>
<feature type="domain" description="Fibronectin type-III" evidence="4">
    <location>
        <begin position="170"/>
        <end position="264"/>
    </location>
</feature>
<keyword evidence="1" id="KW-0326">Glycosidase</keyword>